<protein>
    <submittedName>
        <fullName evidence="2">GNAT family N-acetyltransferase</fullName>
    </submittedName>
</protein>
<evidence type="ECO:0000259" key="1">
    <source>
        <dbReference type="PROSITE" id="PS51186"/>
    </source>
</evidence>
<dbReference type="InterPro" id="IPR052729">
    <property type="entry name" value="Acyl/Acetyltrans_Enzymes"/>
</dbReference>
<gene>
    <name evidence="2" type="ORF">HZZ13_08065</name>
</gene>
<accession>A0ABS0PKW1</accession>
<dbReference type="EMBL" id="JACCHP010000004">
    <property type="protein sequence ID" value="MBH5397750.1"/>
    <property type="molecule type" value="Genomic_DNA"/>
</dbReference>
<dbReference type="PANTHER" id="PTHR47237:SF2">
    <property type="entry name" value="BLL4206 PROTEIN"/>
    <property type="match status" value="1"/>
</dbReference>
<dbReference type="InterPro" id="IPR041496">
    <property type="entry name" value="YitH/HolE_GNAT"/>
</dbReference>
<sequence>MGRTVRVKSFELMAKDINDVDVKLLHALSIGVGWPHRPKDWDFLRRAGHGIVAVDGIDRVFGSAMWFPHGHEFATIGLVITSPRTQAQGTGRWLMEQVFERCGDRNLTLNSTHAAYHLYLSLGFTKEATVYLWQGELVSPPPPVPPLAGELSSLSTASIGEIAALDERAFGTNRQKLLALLSEGASISVLRRGGEAVGFSMKREFGRGHVIGPIVASNDCDAIHLTAVHLKGLAGQFVRVDTREQTGLFADFLQQSRLGMTDTVTTMSKGRRFLNRKENEPWVYGLAGHALS</sequence>
<feature type="domain" description="N-acetyltransferase" evidence="1">
    <location>
        <begin position="12"/>
        <end position="145"/>
    </location>
</feature>
<dbReference type="Proteomes" id="UP000807370">
    <property type="component" value="Unassembled WGS sequence"/>
</dbReference>
<dbReference type="PANTHER" id="PTHR47237">
    <property type="entry name" value="SLL0310 PROTEIN"/>
    <property type="match status" value="1"/>
</dbReference>
<evidence type="ECO:0000313" key="3">
    <source>
        <dbReference type="Proteomes" id="UP000807370"/>
    </source>
</evidence>
<evidence type="ECO:0000313" key="2">
    <source>
        <dbReference type="EMBL" id="MBH5397750.1"/>
    </source>
</evidence>
<dbReference type="InterPro" id="IPR016181">
    <property type="entry name" value="Acyl_CoA_acyltransferase"/>
</dbReference>
<keyword evidence="3" id="KW-1185">Reference proteome</keyword>
<comment type="caution">
    <text evidence="2">The sequence shown here is derived from an EMBL/GenBank/DDBJ whole genome shotgun (WGS) entry which is preliminary data.</text>
</comment>
<proteinExistence type="predicted"/>
<dbReference type="InterPro" id="IPR000182">
    <property type="entry name" value="GNAT_dom"/>
</dbReference>
<dbReference type="Pfam" id="PF13508">
    <property type="entry name" value="Acetyltransf_7"/>
    <property type="match status" value="1"/>
</dbReference>
<dbReference type="RefSeq" id="WP_197959103.1">
    <property type="nucleotide sequence ID" value="NZ_JACCHP010000004.1"/>
</dbReference>
<dbReference type="Gene3D" id="3.40.630.30">
    <property type="match status" value="1"/>
</dbReference>
<organism evidence="2 3">
    <name type="scientific">Bradyrhizobium agreste</name>
    <dbReference type="NCBI Taxonomy" id="2751811"/>
    <lineage>
        <taxon>Bacteria</taxon>
        <taxon>Pseudomonadati</taxon>
        <taxon>Pseudomonadota</taxon>
        <taxon>Alphaproteobacteria</taxon>
        <taxon>Hyphomicrobiales</taxon>
        <taxon>Nitrobacteraceae</taxon>
        <taxon>Bradyrhizobium</taxon>
    </lineage>
</organism>
<name>A0ABS0PKW1_9BRAD</name>
<dbReference type="PROSITE" id="PS51186">
    <property type="entry name" value="GNAT"/>
    <property type="match status" value="1"/>
</dbReference>
<dbReference type="Pfam" id="PF18014">
    <property type="entry name" value="Acetyltransf_18"/>
    <property type="match status" value="1"/>
</dbReference>
<dbReference type="SUPFAM" id="SSF55729">
    <property type="entry name" value="Acyl-CoA N-acyltransferases (Nat)"/>
    <property type="match status" value="1"/>
</dbReference>
<dbReference type="Gene3D" id="3.40.630.90">
    <property type="match status" value="1"/>
</dbReference>
<reference evidence="2 3" key="1">
    <citation type="submission" date="2020-07" db="EMBL/GenBank/DDBJ databases">
        <title>Bradyrhizobium diversity isolated from nodules of indigenous legumes of Western Australia.</title>
        <authorList>
            <person name="Klepa M.S."/>
        </authorList>
    </citation>
    <scope>NUCLEOTIDE SEQUENCE [LARGE SCALE GENOMIC DNA]</scope>
    <source>
        <strain evidence="2 3">CNPSo 4010</strain>
    </source>
</reference>